<gene>
    <name evidence="8" type="ORF">GNLVRS02_ARAD1D35662g</name>
</gene>
<dbReference type="EMBL" id="HG937694">
    <property type="protein sequence ID" value="CDP38482.1"/>
    <property type="molecule type" value="Genomic_DNA"/>
</dbReference>
<keyword evidence="2 7" id="KW-0121">Carboxypeptidase</keyword>
<keyword evidence="4 7" id="KW-0732">Signal</keyword>
<dbReference type="PANTHER" id="PTHR11802:SF113">
    <property type="entry name" value="SERINE CARBOXYPEPTIDASE CTSA-4.1"/>
    <property type="match status" value="1"/>
</dbReference>
<name>A0A060TI22_BLAAD</name>
<dbReference type="InterPro" id="IPR001563">
    <property type="entry name" value="Peptidase_S10"/>
</dbReference>
<dbReference type="InterPro" id="IPR018202">
    <property type="entry name" value="Ser_caboxypep_ser_AS"/>
</dbReference>
<dbReference type="EC" id="3.4.16.-" evidence="7"/>
<reference evidence="8" key="2">
    <citation type="submission" date="2014-06" db="EMBL/GenBank/DDBJ databases">
        <title>The complete genome of Blastobotrys (Arxula) adeninivorans LS3 - a yeast of biotechnological interest.</title>
        <authorList>
            <person name="Kunze G."/>
            <person name="Gaillardin C."/>
            <person name="Czernicka M."/>
            <person name="Durrens P."/>
            <person name="Martin T."/>
            <person name="Boer E."/>
            <person name="Gabaldon T."/>
            <person name="Cruz J."/>
            <person name="Talla E."/>
            <person name="Marck C."/>
            <person name="Goffeau A."/>
            <person name="Barbe V."/>
            <person name="Baret P."/>
            <person name="Baronian K."/>
            <person name="Beier S."/>
            <person name="Bleykasten C."/>
            <person name="Bode R."/>
            <person name="Casaregola S."/>
            <person name="Despons L."/>
            <person name="Fairhead C."/>
            <person name="Giersberg M."/>
            <person name="Gierski P."/>
            <person name="Hahnel U."/>
            <person name="Hartmann A."/>
            <person name="Jankowska D."/>
            <person name="Jubin C."/>
            <person name="Jung P."/>
            <person name="Lafontaine I."/>
            <person name="Leh-Louis V."/>
            <person name="Lemaire M."/>
            <person name="Marcet-Houben M."/>
            <person name="Mascher M."/>
            <person name="Morel G."/>
            <person name="Richard G.-F."/>
            <person name="Riechen J."/>
            <person name="Sacerdot C."/>
            <person name="Sarkar A."/>
            <person name="Savel G."/>
            <person name="Schacherer J."/>
            <person name="Sherman D."/>
            <person name="Straub M.-L."/>
            <person name="Stein N."/>
            <person name="Thierry A."/>
            <person name="Trautwein-Schult A."/>
            <person name="Westhof E."/>
            <person name="Worch S."/>
            <person name="Dujon B."/>
            <person name="Souciet J.-L."/>
            <person name="Wincker P."/>
            <person name="Scholz U."/>
            <person name="Neuveglise N."/>
        </authorList>
    </citation>
    <scope>NUCLEOTIDE SEQUENCE</scope>
    <source>
        <strain evidence="8">LS3</strain>
    </source>
</reference>
<dbReference type="GO" id="GO:0006508">
    <property type="term" value="P:proteolysis"/>
    <property type="evidence" value="ECO:0007669"/>
    <property type="project" value="UniProtKB-KW"/>
</dbReference>
<evidence type="ECO:0000256" key="4">
    <source>
        <dbReference type="ARBA" id="ARBA00022729"/>
    </source>
</evidence>
<reference evidence="8" key="1">
    <citation type="submission" date="2014-02" db="EMBL/GenBank/DDBJ databases">
        <authorList>
            <person name="Genoscope - CEA"/>
        </authorList>
    </citation>
    <scope>NUCLEOTIDE SEQUENCE</scope>
    <source>
        <strain evidence="8">LS3</strain>
    </source>
</reference>
<protein>
    <recommendedName>
        <fullName evidence="7">Carboxypeptidase</fullName>
        <ecNumber evidence="7">3.4.16.-</ecNumber>
    </recommendedName>
</protein>
<dbReference type="PROSITE" id="PS00131">
    <property type="entry name" value="CARBOXYPEPT_SER_SER"/>
    <property type="match status" value="1"/>
</dbReference>
<dbReference type="InterPro" id="IPR029058">
    <property type="entry name" value="AB_hydrolase_fold"/>
</dbReference>
<dbReference type="PROSITE" id="PS00560">
    <property type="entry name" value="CARBOXYPEPT_SER_HIS"/>
    <property type="match status" value="1"/>
</dbReference>
<evidence type="ECO:0000256" key="3">
    <source>
        <dbReference type="ARBA" id="ARBA00022670"/>
    </source>
</evidence>
<evidence type="ECO:0000256" key="6">
    <source>
        <dbReference type="ARBA" id="ARBA00023180"/>
    </source>
</evidence>
<dbReference type="SUPFAM" id="SSF53474">
    <property type="entry name" value="alpha/beta-Hydrolases"/>
    <property type="match status" value="1"/>
</dbReference>
<dbReference type="Gene3D" id="3.40.50.1820">
    <property type="entry name" value="alpha/beta hydrolase"/>
    <property type="match status" value="1"/>
</dbReference>
<organism evidence="8">
    <name type="scientific">Blastobotrys adeninivorans</name>
    <name type="common">Yeast</name>
    <name type="synonym">Arxula adeninivorans</name>
    <dbReference type="NCBI Taxonomy" id="409370"/>
    <lineage>
        <taxon>Eukaryota</taxon>
        <taxon>Fungi</taxon>
        <taxon>Dikarya</taxon>
        <taxon>Ascomycota</taxon>
        <taxon>Saccharomycotina</taxon>
        <taxon>Dipodascomycetes</taxon>
        <taxon>Dipodascales</taxon>
        <taxon>Trichomonascaceae</taxon>
        <taxon>Blastobotrys</taxon>
    </lineage>
</organism>
<dbReference type="GO" id="GO:0000324">
    <property type="term" value="C:fungal-type vacuole"/>
    <property type="evidence" value="ECO:0007669"/>
    <property type="project" value="TreeGrafter"/>
</dbReference>
<keyword evidence="3 7" id="KW-0645">Protease</keyword>
<dbReference type="GO" id="GO:0004185">
    <property type="term" value="F:serine-type carboxypeptidase activity"/>
    <property type="evidence" value="ECO:0007669"/>
    <property type="project" value="UniProtKB-UniRule"/>
</dbReference>
<dbReference type="Gene3D" id="1.10.287.410">
    <property type="match status" value="1"/>
</dbReference>
<evidence type="ECO:0000313" key="8">
    <source>
        <dbReference type="EMBL" id="CDP38482.1"/>
    </source>
</evidence>
<dbReference type="InterPro" id="IPR033124">
    <property type="entry name" value="Ser_caboxypep_his_AS"/>
</dbReference>
<evidence type="ECO:0000256" key="5">
    <source>
        <dbReference type="ARBA" id="ARBA00022801"/>
    </source>
</evidence>
<accession>A0A060TI22</accession>
<dbReference type="PhylomeDB" id="A0A060TI22"/>
<sequence length="464" mass="51847">MKLGSLGALIALTHAAIVFALASPEPQEFETVSLADLPIHSLAVKDPKSLGIDNVKQYSGYLNVGNDRNLFFWFFESRNDPKKDPVVLWLNGGPGCSSLEGMLFENGPSMLDNNGKPVRNKYSWNSKANVIFLDQPVDTGFSYAPEMQVTTAAASRDVVAFLNLFFHRFPQYAKNDFHISGESYAGHYIPVLASDILSASNLSFNLSSILIGNGLTDPLTQYRYYAPMACGQGGYRSVLSGATCNVMRNSINACENAIQRCYDNPSNRNGCFFASIMCDQSQMTPYQNSGLNPYDVRRQCEGDSSMCYSGMSLIPQYLNRNDVKQALGVSPDRQFADCNDQINMAFNRNGDWMLPIHLNIAKVLDHIPVLIYAGDKDYICNWLGNRAWTKALEWPGQQQFNNAPTKPWTGSNRKRYGEATNYKGFTFLRVFDAGHMVPHDQPEAALDMLNRWLDGDHSFQKRST</sequence>
<feature type="chain" id="PRO_5005102527" description="Carboxypeptidase" evidence="7">
    <location>
        <begin position="23"/>
        <end position="464"/>
    </location>
</feature>
<keyword evidence="6" id="KW-0325">Glycoprotein</keyword>
<dbReference type="PANTHER" id="PTHR11802">
    <property type="entry name" value="SERINE PROTEASE FAMILY S10 SERINE CARBOXYPEPTIDASE"/>
    <property type="match status" value="1"/>
</dbReference>
<evidence type="ECO:0000256" key="1">
    <source>
        <dbReference type="ARBA" id="ARBA00009431"/>
    </source>
</evidence>
<keyword evidence="5 7" id="KW-0378">Hydrolase</keyword>
<evidence type="ECO:0000256" key="2">
    <source>
        <dbReference type="ARBA" id="ARBA00022645"/>
    </source>
</evidence>
<proteinExistence type="inferred from homology"/>
<dbReference type="PRINTS" id="PR00724">
    <property type="entry name" value="CRBOXYPTASEC"/>
</dbReference>
<feature type="signal peptide" evidence="7">
    <location>
        <begin position="1"/>
        <end position="22"/>
    </location>
</feature>
<dbReference type="Pfam" id="PF00450">
    <property type="entry name" value="Peptidase_S10"/>
    <property type="match status" value="1"/>
</dbReference>
<evidence type="ECO:0000256" key="7">
    <source>
        <dbReference type="RuleBase" id="RU361156"/>
    </source>
</evidence>
<dbReference type="AlphaFoldDB" id="A0A060TI22"/>
<comment type="similarity">
    <text evidence="1 7">Belongs to the peptidase S10 family.</text>
</comment>